<evidence type="ECO:0000313" key="4">
    <source>
        <dbReference type="Proteomes" id="UP000706124"/>
    </source>
</evidence>
<proteinExistence type="predicted"/>
<feature type="transmembrane region" description="Helical" evidence="1">
    <location>
        <begin position="98"/>
        <end position="122"/>
    </location>
</feature>
<dbReference type="EMBL" id="SRPO01000010">
    <property type="protein sequence ID" value="KAG5949005.1"/>
    <property type="molecule type" value="Genomic_DNA"/>
</dbReference>
<evidence type="ECO:0000313" key="3">
    <source>
        <dbReference type="EMBL" id="KAG5949005.1"/>
    </source>
</evidence>
<accession>A0A9P7MIZ1</accession>
<sequence length="182" mass="20286">MNLTTAFGAFFDTRKALLLAPLVSSSWSLVYAWDQHVFFNHLTHPELCQRSNAILPTYWRVMFPLGITQVVSLLGTTTWASVGAIVWHKDLLQKRGSLLWYAGAAGFAVGHLLFAPLVAPLIKYMMDDEGGRPLERKRAEPGDGNVEAQQRWLGYNMVRLLTMDLGAWVCCAVAVGKTFSLE</sequence>
<dbReference type="OrthoDB" id="1523883at2759"/>
<organism evidence="3 4">
    <name type="scientific">Claviceps pazoutovae</name>
    <dbReference type="NCBI Taxonomy" id="1649127"/>
    <lineage>
        <taxon>Eukaryota</taxon>
        <taxon>Fungi</taxon>
        <taxon>Dikarya</taxon>
        <taxon>Ascomycota</taxon>
        <taxon>Pezizomycotina</taxon>
        <taxon>Sordariomycetes</taxon>
        <taxon>Hypocreomycetidae</taxon>
        <taxon>Hypocreales</taxon>
        <taxon>Clavicipitaceae</taxon>
        <taxon>Claviceps</taxon>
    </lineage>
</organism>
<dbReference type="Proteomes" id="UP000706124">
    <property type="component" value="Unassembled WGS sequence"/>
</dbReference>
<evidence type="ECO:0000256" key="1">
    <source>
        <dbReference type="SAM" id="Phobius"/>
    </source>
</evidence>
<keyword evidence="1" id="KW-0472">Membrane</keyword>
<feature type="transmembrane region" description="Helical" evidence="1">
    <location>
        <begin position="61"/>
        <end position="86"/>
    </location>
</feature>
<evidence type="ECO:0000256" key="2">
    <source>
        <dbReference type="SAM" id="SignalP"/>
    </source>
</evidence>
<reference evidence="3 4" key="1">
    <citation type="journal article" date="2020" name="bioRxiv">
        <title>Whole genome comparisons of ergot fungi reveals the divergence and evolution of species within the genus Claviceps are the result of varying mechanisms driving genome evolution and host range expansion.</title>
        <authorList>
            <person name="Wyka S.A."/>
            <person name="Mondo S.J."/>
            <person name="Liu M."/>
            <person name="Dettman J."/>
            <person name="Nalam V."/>
            <person name="Broders K.D."/>
        </authorList>
    </citation>
    <scope>NUCLEOTIDE SEQUENCE [LARGE SCALE GENOMIC DNA]</scope>
    <source>
        <strain evidence="3 4">CCC 1485</strain>
    </source>
</reference>
<evidence type="ECO:0008006" key="5">
    <source>
        <dbReference type="Google" id="ProtNLM"/>
    </source>
</evidence>
<feature type="chain" id="PRO_5040171314" description="Integral membrane protein" evidence="2">
    <location>
        <begin position="33"/>
        <end position="182"/>
    </location>
</feature>
<keyword evidence="1" id="KW-1133">Transmembrane helix</keyword>
<protein>
    <recommendedName>
        <fullName evidence="5">Integral membrane protein</fullName>
    </recommendedName>
</protein>
<gene>
    <name evidence="3" type="ORF">E4U60_000114</name>
</gene>
<dbReference type="AlphaFoldDB" id="A0A9P7MIZ1"/>
<feature type="signal peptide" evidence="2">
    <location>
        <begin position="1"/>
        <end position="32"/>
    </location>
</feature>
<keyword evidence="1" id="KW-0812">Transmembrane</keyword>
<comment type="caution">
    <text evidence="3">The sequence shown here is derived from an EMBL/GenBank/DDBJ whole genome shotgun (WGS) entry which is preliminary data.</text>
</comment>
<keyword evidence="4" id="KW-1185">Reference proteome</keyword>
<name>A0A9P7MIZ1_9HYPO</name>
<keyword evidence="2" id="KW-0732">Signal</keyword>